<dbReference type="CDD" id="cd06355">
    <property type="entry name" value="PBP1_FmdD-like"/>
    <property type="match status" value="1"/>
</dbReference>
<organism evidence="1 2">
    <name type="scientific">Caldicellulosiruptor saccharolyticus (strain ATCC 43494 / DSM 8903 / Tp8T 6331)</name>
    <dbReference type="NCBI Taxonomy" id="351627"/>
    <lineage>
        <taxon>Bacteria</taxon>
        <taxon>Bacillati</taxon>
        <taxon>Bacillota</taxon>
        <taxon>Bacillota incertae sedis</taxon>
        <taxon>Caldicellulosiruptorales</taxon>
        <taxon>Caldicellulosiruptoraceae</taxon>
        <taxon>Caldicellulosiruptor</taxon>
    </lineage>
</organism>
<keyword evidence="1" id="KW-0675">Receptor</keyword>
<accession>A4XMB7</accession>
<dbReference type="NCBIfam" id="TIGR03407">
    <property type="entry name" value="urea_ABC_UrtA"/>
    <property type="match status" value="1"/>
</dbReference>
<keyword evidence="3" id="KW-0002">3D-structure</keyword>
<dbReference type="Gene3D" id="3.40.50.2300">
    <property type="match status" value="2"/>
</dbReference>
<evidence type="ECO:0000313" key="2">
    <source>
        <dbReference type="Proteomes" id="UP000000256"/>
    </source>
</evidence>
<dbReference type="STRING" id="351627.Csac_2475"/>
<dbReference type="InterPro" id="IPR017777">
    <property type="entry name" value="ABC_urea-bd_UrtA"/>
</dbReference>
<proteinExistence type="evidence at protein level"/>
<dbReference type="Proteomes" id="UP000000256">
    <property type="component" value="Chromosome"/>
</dbReference>
<dbReference type="eggNOG" id="COG0683">
    <property type="taxonomic scope" value="Bacteria"/>
</dbReference>
<dbReference type="InterPro" id="IPR028082">
    <property type="entry name" value="Peripla_BP_I"/>
</dbReference>
<protein>
    <submittedName>
        <fullName evidence="1">Extracellular ligand-binding receptor</fullName>
    </submittedName>
</protein>
<dbReference type="SMR" id="A4XMB7"/>
<reference evidence="1 2" key="1">
    <citation type="journal article" date="2008" name="Appl. Environ. Microbiol.">
        <title>Hydrogenomics of the extremely thermophilic bacterium Caldicellulosiruptor saccharolyticus.</title>
        <authorList>
            <person name="van de Werken H.J."/>
            <person name="Verhaart M.R."/>
            <person name="VanFossen A.L."/>
            <person name="Willquist K."/>
            <person name="Lewis D.L."/>
            <person name="Nichols J.D."/>
            <person name="Goorissen H.P."/>
            <person name="Mongodin E.F."/>
            <person name="Nelson K.E."/>
            <person name="van Niel E.W."/>
            <person name="Stams A.J."/>
            <person name="Ward D.E."/>
            <person name="de Vos W.M."/>
            <person name="van der Oost J."/>
            <person name="Kelly R.M."/>
            <person name="Kengen S.W."/>
        </authorList>
    </citation>
    <scope>NUCLEOTIDE SEQUENCE [LARGE SCALE GENOMIC DNA]</scope>
    <source>
        <strain evidence="2">ATCC 43494 / DSM 8903 / Tp8T 6331</strain>
    </source>
</reference>
<name>A4XMB7_CALS8</name>
<dbReference type="HOGENOM" id="CLU_027128_1_1_9"/>
<dbReference type="PANTHER" id="PTHR47628:SF1">
    <property type="entry name" value="ALIPHATIC AMIDASE EXPRESSION-REGULATING PROTEIN"/>
    <property type="match status" value="1"/>
</dbReference>
<dbReference type="GO" id="GO:0006865">
    <property type="term" value="P:amino acid transport"/>
    <property type="evidence" value="ECO:0007669"/>
    <property type="project" value="InterPro"/>
</dbReference>
<gene>
    <name evidence="1" type="ordered locus">Csac_2475</name>
</gene>
<dbReference type="PROSITE" id="PS51257">
    <property type="entry name" value="PROKAR_LIPOPROTEIN"/>
    <property type="match status" value="1"/>
</dbReference>
<dbReference type="EMBL" id="CP000679">
    <property type="protein sequence ID" value="ABP68052.1"/>
    <property type="molecule type" value="Genomic_DNA"/>
</dbReference>
<dbReference type="Pfam" id="PF13433">
    <property type="entry name" value="Peripla_BP_5"/>
    <property type="match status" value="1"/>
</dbReference>
<dbReference type="KEGG" id="csc:Csac_2475"/>
<dbReference type="AlphaFoldDB" id="A4XMB7"/>
<keyword evidence="2" id="KW-1185">Reference proteome</keyword>
<sequence>MRKSNKMLIKMLSLLLVIVMVVAVLYGCKKSSSSSESEKEKSEETIKVGILHSLSGTMSISEVSLKDAELMAIEEINNNGGVLGKKLEPIVEDGASDWPTFAEKAKKLLQKDKVAVIFGCWTSASRKAVLPVVEENNGLLFYPVQYEGLESSPNIFYMGAAPNQQIVPAVKWLFDNGKKRFYLLGSDYVFPRTANKIIKAYLKYLGGVVVGEEYTPLGHTDYSSVINKIKAAKPDVVFNTLNGDSNVAFFKQLKDAGIDANTLPVMSVSIAEEEIKGIGPEYLKGHLVTWNYFQSVDTPENKEFVEKYKKKYGEDRVTDDPIEAAYIGVYLWAKAVEKAGSTDVDKVREAAKGIEFNAPEGPVKIDGDNQHLYKTVRIGEILENGQIRELWKTNKPVKPDPYLKGYEWAQGLSEQ</sequence>
<reference evidence="3" key="2">
    <citation type="submission" date="2023-07" db="PDB data bank">
        <title>Structure-based functional analysis reveals multiple roles and widespread use of urea-binding proteins in nitrogen metabolism.</title>
        <authorList>
            <person name="Allert M.J."/>
            <person name="Kumar S."/>
            <person name="Wang Y."/>
            <person name="Beese L.S."/>
            <person name="Hellinga H.W."/>
        </authorList>
    </citation>
    <scope>X-RAY CRYSTALLOGRAPHY (2.10 ANGSTROMS) OF 33-415</scope>
</reference>
<evidence type="ECO:0000313" key="1">
    <source>
        <dbReference type="EMBL" id="ABP68052.1"/>
    </source>
</evidence>
<dbReference type="PANTHER" id="PTHR47628">
    <property type="match status" value="1"/>
</dbReference>
<dbReference type="InterPro" id="IPR000709">
    <property type="entry name" value="Leu_Ile_Val-bd"/>
</dbReference>
<dbReference type="PRINTS" id="PR00337">
    <property type="entry name" value="LEUILEVALBP"/>
</dbReference>
<evidence type="ECO:0007829" key="3">
    <source>
        <dbReference type="PDB" id="8TG1"/>
    </source>
</evidence>
<dbReference type="SUPFAM" id="SSF53822">
    <property type="entry name" value="Periplasmic binding protein-like I"/>
    <property type="match status" value="1"/>
</dbReference>
<dbReference type="PDB" id="8TG1">
    <property type="method" value="X-ray"/>
    <property type="resolution" value="2.10 A"/>
    <property type="chains" value="A/B=33-415"/>
</dbReference>